<gene>
    <name evidence="1" type="ORF">HaLaN_13528</name>
</gene>
<reference evidence="1 2" key="1">
    <citation type="submission" date="2020-02" db="EMBL/GenBank/DDBJ databases">
        <title>Draft genome sequence of Haematococcus lacustris strain NIES-144.</title>
        <authorList>
            <person name="Morimoto D."/>
            <person name="Nakagawa S."/>
            <person name="Yoshida T."/>
            <person name="Sawayama S."/>
        </authorList>
    </citation>
    <scope>NUCLEOTIDE SEQUENCE [LARGE SCALE GENOMIC DNA]</scope>
    <source>
        <strain evidence="1 2">NIES-144</strain>
    </source>
</reference>
<evidence type="ECO:0000313" key="1">
    <source>
        <dbReference type="EMBL" id="GFH16997.1"/>
    </source>
</evidence>
<dbReference type="Proteomes" id="UP000485058">
    <property type="component" value="Unassembled WGS sequence"/>
</dbReference>
<comment type="caution">
    <text evidence="1">The sequence shown here is derived from an EMBL/GenBank/DDBJ whole genome shotgun (WGS) entry which is preliminary data.</text>
</comment>
<accession>A0A699Z328</accession>
<sequence>MAVPSEASSVNASKRVQNVTFPLLKAGSGDVGTILYSISCSNCCAREAERPLRLKRDNGLVWSRAEVAARASAWHRVTCFIVPLCVAAYARPRNCPVARGFQFAVSQELSKERETRFWKAELDKALNEKNYFVQRCAQAERERSIAIAELRRHQTLEAQRAQAALLIVRA</sequence>
<dbReference type="EMBL" id="BLLF01001081">
    <property type="protein sequence ID" value="GFH16997.1"/>
    <property type="molecule type" value="Genomic_DNA"/>
</dbReference>
<organism evidence="1 2">
    <name type="scientific">Haematococcus lacustris</name>
    <name type="common">Green alga</name>
    <name type="synonym">Haematococcus pluvialis</name>
    <dbReference type="NCBI Taxonomy" id="44745"/>
    <lineage>
        <taxon>Eukaryota</taxon>
        <taxon>Viridiplantae</taxon>
        <taxon>Chlorophyta</taxon>
        <taxon>core chlorophytes</taxon>
        <taxon>Chlorophyceae</taxon>
        <taxon>CS clade</taxon>
        <taxon>Chlamydomonadales</taxon>
        <taxon>Haematococcaceae</taxon>
        <taxon>Haematococcus</taxon>
    </lineage>
</organism>
<name>A0A699Z328_HAELA</name>
<evidence type="ECO:0000313" key="2">
    <source>
        <dbReference type="Proteomes" id="UP000485058"/>
    </source>
</evidence>
<keyword evidence="2" id="KW-1185">Reference proteome</keyword>
<proteinExistence type="predicted"/>
<protein>
    <submittedName>
        <fullName evidence="1">Uncharacterized protein</fullName>
    </submittedName>
</protein>
<dbReference type="AlphaFoldDB" id="A0A699Z328"/>